<organism evidence="1 2">
    <name type="scientific">Candidatus Magasanikbacteria bacterium CG10_big_fil_rev_8_21_14_0_10_43_6</name>
    <dbReference type="NCBI Taxonomy" id="1974650"/>
    <lineage>
        <taxon>Bacteria</taxon>
        <taxon>Candidatus Magasanikiibacteriota</taxon>
    </lineage>
</organism>
<comment type="caution">
    <text evidence="1">The sequence shown here is derived from an EMBL/GenBank/DDBJ whole genome shotgun (WGS) entry which is preliminary data.</text>
</comment>
<dbReference type="InterPro" id="IPR012657">
    <property type="entry name" value="23S_rRNA-intervening_sequence"/>
</dbReference>
<sequence>MEGNYLQLSNVDQYVKSYRLSNCVWSTVIAWDYFAKKTVGGQFVRSVDSISANIAEGFGRYHKKDKIKFYRYAFASVKESLDWNKKSYVRSFVSEQEYRFILEKLNELPKDINALISITNRKLKK</sequence>
<accession>A0A2M6W039</accession>
<dbReference type="AlphaFoldDB" id="A0A2M6W039"/>
<dbReference type="EMBL" id="PFBZ01000221">
    <property type="protein sequence ID" value="PIT86080.1"/>
    <property type="molecule type" value="Genomic_DNA"/>
</dbReference>
<name>A0A2M6W039_9BACT</name>
<dbReference type="InterPro" id="IPR036583">
    <property type="entry name" value="23S_rRNA_IVS_sf"/>
</dbReference>
<gene>
    <name evidence="1" type="ORF">COU33_05125</name>
</gene>
<evidence type="ECO:0000313" key="2">
    <source>
        <dbReference type="Proteomes" id="UP000229362"/>
    </source>
</evidence>
<evidence type="ECO:0000313" key="1">
    <source>
        <dbReference type="EMBL" id="PIT86080.1"/>
    </source>
</evidence>
<proteinExistence type="predicted"/>
<dbReference type="SUPFAM" id="SSF158446">
    <property type="entry name" value="IVS-encoded protein-like"/>
    <property type="match status" value="1"/>
</dbReference>
<dbReference type="NCBIfam" id="TIGR02436">
    <property type="entry name" value="four helix bundle protein"/>
    <property type="match status" value="1"/>
</dbReference>
<dbReference type="Pfam" id="PF05635">
    <property type="entry name" value="23S_rRNA_IVP"/>
    <property type="match status" value="1"/>
</dbReference>
<dbReference type="Gene3D" id="1.20.1440.60">
    <property type="entry name" value="23S rRNA-intervening sequence"/>
    <property type="match status" value="1"/>
</dbReference>
<reference evidence="2" key="1">
    <citation type="submission" date="2017-09" db="EMBL/GenBank/DDBJ databases">
        <title>Depth-based differentiation of microbial function through sediment-hosted aquifers and enrichment of novel symbionts in the deep terrestrial subsurface.</title>
        <authorList>
            <person name="Probst A.J."/>
            <person name="Ladd B."/>
            <person name="Jarett J.K."/>
            <person name="Geller-Mcgrath D.E."/>
            <person name="Sieber C.M.K."/>
            <person name="Emerson J.B."/>
            <person name="Anantharaman K."/>
            <person name="Thomas B.C."/>
            <person name="Malmstrom R."/>
            <person name="Stieglmeier M."/>
            <person name="Klingl A."/>
            <person name="Woyke T."/>
            <person name="Ryan C.M."/>
            <person name="Banfield J.F."/>
        </authorList>
    </citation>
    <scope>NUCLEOTIDE SEQUENCE [LARGE SCALE GENOMIC DNA]</scope>
</reference>
<protein>
    <submittedName>
        <fullName evidence="1">Four helix bundle protein</fullName>
    </submittedName>
</protein>
<dbReference type="Proteomes" id="UP000229362">
    <property type="component" value="Unassembled WGS sequence"/>
</dbReference>